<accession>A0A1U8B5C7</accession>
<name>A0A1U8B5C7_NELNU</name>
<dbReference type="CDD" id="cd15795">
    <property type="entry name" value="PMEI-Pla_a_1_like"/>
    <property type="match status" value="1"/>
</dbReference>
<dbReference type="KEGG" id="nnu:104609905"/>
<dbReference type="PANTHER" id="PTHR35357:SF17">
    <property type="entry name" value="PECTINESTERASE INHIBITOR 12"/>
    <property type="match status" value="1"/>
</dbReference>
<dbReference type="AlphaFoldDB" id="A0A1U8B5C7"/>
<dbReference type="SUPFAM" id="SSF101148">
    <property type="entry name" value="Plant invertase/pectin methylesterase inhibitor"/>
    <property type="match status" value="1"/>
</dbReference>
<dbReference type="Pfam" id="PF04043">
    <property type="entry name" value="PMEI"/>
    <property type="match status" value="1"/>
</dbReference>
<keyword evidence="1" id="KW-0732">Signal</keyword>
<dbReference type="InterPro" id="IPR034088">
    <property type="entry name" value="Pla_a_1-like"/>
</dbReference>
<dbReference type="FunFam" id="1.20.140.40:FF:000002">
    <property type="entry name" value="Putative invertase inhibitor"/>
    <property type="match status" value="1"/>
</dbReference>
<evidence type="ECO:0000313" key="7">
    <source>
        <dbReference type="RefSeq" id="XP_010274631.1"/>
    </source>
</evidence>
<feature type="domain" description="Pectinesterase inhibitor" evidence="5">
    <location>
        <begin position="32"/>
        <end position="188"/>
    </location>
</feature>
<dbReference type="Gene3D" id="1.20.140.40">
    <property type="entry name" value="Invertase/pectin methylesterase inhibitor family protein"/>
    <property type="match status" value="1"/>
</dbReference>
<dbReference type="NCBIfam" id="TIGR01614">
    <property type="entry name" value="PME_inhib"/>
    <property type="match status" value="1"/>
</dbReference>
<dbReference type="SMART" id="SM00856">
    <property type="entry name" value="PMEI"/>
    <property type="match status" value="1"/>
</dbReference>
<sequence length="193" mass="21771">MSNRFFSEFSLPLFFFTFSLIFLHVSNAKSHKGRALIEETCKQYSESPGVPDGSQKFCLTTLESVKKSYKASFKGLGLISLELTKTNMTHVKAYVKKLLKDKKKFNKYAKMALKDCRDQYSDAIYNIKYAKMLFKKKDYGGANAYMSAVLDTPSDCEEGFSENSRAGGSPLTKQNDILNKLAGLAIWFTAVIR</sequence>
<dbReference type="InterPro" id="IPR035513">
    <property type="entry name" value="Invertase/methylesterase_inhib"/>
</dbReference>
<evidence type="ECO:0000256" key="2">
    <source>
        <dbReference type="ARBA" id="ARBA00023157"/>
    </source>
</evidence>
<dbReference type="RefSeq" id="XP_010274631.1">
    <property type="nucleotide sequence ID" value="XM_010276329.1"/>
</dbReference>
<dbReference type="GO" id="GO:0009505">
    <property type="term" value="C:plant-type cell wall"/>
    <property type="evidence" value="ECO:0000318"/>
    <property type="project" value="GO_Central"/>
</dbReference>
<dbReference type="OrthoDB" id="1915198at2759"/>
<proteinExistence type="inferred from homology"/>
<keyword evidence="6" id="KW-1185">Reference proteome</keyword>
<dbReference type="GeneID" id="104609905"/>
<protein>
    <recommendedName>
        <fullName evidence="4">Putative invertase inhibitor</fullName>
    </recommendedName>
</protein>
<keyword evidence="2" id="KW-1015">Disulfide bond</keyword>
<dbReference type="GO" id="GO:0005576">
    <property type="term" value="C:extracellular region"/>
    <property type="evidence" value="ECO:0007669"/>
    <property type="project" value="UniProtKB-ARBA"/>
</dbReference>
<evidence type="ECO:0000256" key="1">
    <source>
        <dbReference type="ARBA" id="ARBA00022729"/>
    </source>
</evidence>
<reference evidence="7" key="1">
    <citation type="submission" date="2025-08" db="UniProtKB">
        <authorList>
            <consortium name="RefSeq"/>
        </authorList>
    </citation>
    <scope>IDENTIFICATION</scope>
</reference>
<dbReference type="eggNOG" id="ENOG502RZK0">
    <property type="taxonomic scope" value="Eukaryota"/>
</dbReference>
<dbReference type="InterPro" id="IPR006501">
    <property type="entry name" value="Pectinesterase_inhib_dom"/>
</dbReference>
<dbReference type="GO" id="GO:0004857">
    <property type="term" value="F:enzyme inhibitor activity"/>
    <property type="evidence" value="ECO:0000318"/>
    <property type="project" value="GO_Central"/>
</dbReference>
<dbReference type="PANTHER" id="PTHR35357">
    <property type="entry name" value="OS02G0537100 PROTEIN"/>
    <property type="match status" value="1"/>
</dbReference>
<dbReference type="OMA" id="DKRIQMG"/>
<evidence type="ECO:0000256" key="3">
    <source>
        <dbReference type="ARBA" id="ARBA00038471"/>
    </source>
</evidence>
<organism evidence="6 7">
    <name type="scientific">Nelumbo nucifera</name>
    <name type="common">Sacred lotus</name>
    <dbReference type="NCBI Taxonomy" id="4432"/>
    <lineage>
        <taxon>Eukaryota</taxon>
        <taxon>Viridiplantae</taxon>
        <taxon>Streptophyta</taxon>
        <taxon>Embryophyta</taxon>
        <taxon>Tracheophyta</taxon>
        <taxon>Spermatophyta</taxon>
        <taxon>Magnoliopsida</taxon>
        <taxon>Proteales</taxon>
        <taxon>Nelumbonaceae</taxon>
        <taxon>Nelumbo</taxon>
    </lineage>
</organism>
<comment type="similarity">
    <text evidence="3">Belongs to the PMEI family.</text>
</comment>
<dbReference type="GO" id="GO:0009827">
    <property type="term" value="P:plant-type cell wall modification"/>
    <property type="evidence" value="ECO:0000318"/>
    <property type="project" value="GO_Central"/>
</dbReference>
<evidence type="ECO:0000259" key="5">
    <source>
        <dbReference type="SMART" id="SM00856"/>
    </source>
</evidence>
<dbReference type="Proteomes" id="UP000189703">
    <property type="component" value="Unplaced"/>
</dbReference>
<evidence type="ECO:0000313" key="6">
    <source>
        <dbReference type="Proteomes" id="UP000189703"/>
    </source>
</evidence>
<evidence type="ECO:0000256" key="4">
    <source>
        <dbReference type="ARBA" id="ARBA00074213"/>
    </source>
</evidence>
<gene>
    <name evidence="7" type="primary">LOC104609905</name>
</gene>